<keyword evidence="2" id="KW-1185">Reference proteome</keyword>
<dbReference type="EMBL" id="APRJ01000011">
    <property type="protein sequence ID" value="ENW86635.1"/>
    <property type="molecule type" value="Genomic_DNA"/>
</dbReference>
<gene>
    <name evidence="1" type="ORF">F906_01694</name>
</gene>
<dbReference type="AlphaFoldDB" id="N9M0P6"/>
<comment type="caution">
    <text evidence="1">The sequence shown here is derived from an EMBL/GenBank/DDBJ whole genome shotgun (WGS) entry which is preliminary data.</text>
</comment>
<reference evidence="1 2" key="1">
    <citation type="submission" date="2013-02" db="EMBL/GenBank/DDBJ databases">
        <title>The Genome Sequence of Acinetobacter sp. NIPH 713.</title>
        <authorList>
            <consortium name="The Broad Institute Genome Sequencing Platform"/>
            <consortium name="The Broad Institute Genome Sequencing Center for Infectious Disease"/>
            <person name="Cerqueira G."/>
            <person name="Feldgarden M."/>
            <person name="Courvalin P."/>
            <person name="Perichon B."/>
            <person name="Grillot-Courvalin C."/>
            <person name="Clermont D."/>
            <person name="Rocha E."/>
            <person name="Yoon E.-J."/>
            <person name="Nemec A."/>
            <person name="Walker B."/>
            <person name="Young S.K."/>
            <person name="Zeng Q."/>
            <person name="Gargeya S."/>
            <person name="Fitzgerald M."/>
            <person name="Haas B."/>
            <person name="Abouelleil A."/>
            <person name="Alvarado L."/>
            <person name="Arachchi H.M."/>
            <person name="Berlin A.M."/>
            <person name="Chapman S.B."/>
            <person name="Dewar J."/>
            <person name="Goldberg J."/>
            <person name="Griggs A."/>
            <person name="Gujja S."/>
            <person name="Hansen M."/>
            <person name="Howarth C."/>
            <person name="Imamovic A."/>
            <person name="Larimer J."/>
            <person name="McCowan C."/>
            <person name="Murphy C."/>
            <person name="Neiman D."/>
            <person name="Pearson M."/>
            <person name="Priest M."/>
            <person name="Roberts A."/>
            <person name="Saif S."/>
            <person name="Shea T."/>
            <person name="Sisk P."/>
            <person name="Sykes S."/>
            <person name="Wortman J."/>
            <person name="Nusbaum C."/>
            <person name="Birren B."/>
        </authorList>
    </citation>
    <scope>NUCLEOTIDE SEQUENCE [LARGE SCALE GENOMIC DNA]</scope>
    <source>
        <strain evidence="1 2">NIPH 713</strain>
    </source>
</reference>
<organism evidence="1 2">
    <name type="scientific">Acinetobacter pseudolwoffii</name>
    <dbReference type="NCBI Taxonomy" id="2053287"/>
    <lineage>
        <taxon>Bacteria</taxon>
        <taxon>Pseudomonadati</taxon>
        <taxon>Pseudomonadota</taxon>
        <taxon>Gammaproteobacteria</taxon>
        <taxon>Moraxellales</taxon>
        <taxon>Moraxellaceae</taxon>
        <taxon>Acinetobacter</taxon>
    </lineage>
</organism>
<sequence>MGIYIELNNFEVPKNLLFLKAEVKYGAPNYKKMIDELKKHHEMTNEKIAYLLPMAGASGVADWARGVTPKYEVGEAFIELWKALTDKTNQDIPRVKYWRV</sequence>
<dbReference type="Proteomes" id="UP000023774">
    <property type="component" value="Unassembled WGS sequence"/>
</dbReference>
<dbReference type="HOGENOM" id="CLU_180529_0_0_6"/>
<evidence type="ECO:0000313" key="2">
    <source>
        <dbReference type="Proteomes" id="UP000023774"/>
    </source>
</evidence>
<evidence type="ECO:0000313" key="1">
    <source>
        <dbReference type="EMBL" id="ENW86635.1"/>
    </source>
</evidence>
<protein>
    <submittedName>
        <fullName evidence="1">Uncharacterized protein</fullName>
    </submittedName>
</protein>
<dbReference type="OrthoDB" id="6712394at2"/>
<name>N9M0P6_9GAMM</name>
<proteinExistence type="predicted"/>
<dbReference type="RefSeq" id="WP_005171722.1">
    <property type="nucleotide sequence ID" value="NZ_KB850035.1"/>
</dbReference>
<accession>N9M0P6</accession>